<keyword evidence="5" id="KW-1133">Transmembrane helix</keyword>
<evidence type="ECO:0000256" key="3">
    <source>
        <dbReference type="PROSITE-ProRule" id="PRU00221"/>
    </source>
</evidence>
<keyword evidence="7" id="KW-1185">Reference proteome</keyword>
<keyword evidence="5" id="KW-0472">Membrane</keyword>
<feature type="transmembrane region" description="Helical" evidence="5">
    <location>
        <begin position="292"/>
        <end position="314"/>
    </location>
</feature>
<keyword evidence="1 3" id="KW-0853">WD repeat</keyword>
<dbReference type="SMART" id="SM00320">
    <property type="entry name" value="WD40"/>
    <property type="match status" value="4"/>
</dbReference>
<evidence type="ECO:0000313" key="7">
    <source>
        <dbReference type="Proteomes" id="UP000759537"/>
    </source>
</evidence>
<evidence type="ECO:0000313" key="6">
    <source>
        <dbReference type="EMBL" id="KAF8483301.1"/>
    </source>
</evidence>
<dbReference type="InterPro" id="IPR001680">
    <property type="entry name" value="WD40_rpt"/>
</dbReference>
<dbReference type="Pfam" id="PF00400">
    <property type="entry name" value="WD40"/>
    <property type="match status" value="3"/>
</dbReference>
<dbReference type="PANTHER" id="PTHR22838:SF0">
    <property type="entry name" value="WD REPEAT-CONTAINING PROTEIN 26"/>
    <property type="match status" value="1"/>
</dbReference>
<reference evidence="6" key="1">
    <citation type="submission" date="2019-10" db="EMBL/GenBank/DDBJ databases">
        <authorList>
            <consortium name="DOE Joint Genome Institute"/>
            <person name="Kuo A."/>
            <person name="Miyauchi S."/>
            <person name="Kiss E."/>
            <person name="Drula E."/>
            <person name="Kohler A."/>
            <person name="Sanchez-Garcia M."/>
            <person name="Andreopoulos B."/>
            <person name="Barry K.W."/>
            <person name="Bonito G."/>
            <person name="Buee M."/>
            <person name="Carver A."/>
            <person name="Chen C."/>
            <person name="Cichocki N."/>
            <person name="Clum A."/>
            <person name="Culley D."/>
            <person name="Crous P.W."/>
            <person name="Fauchery L."/>
            <person name="Girlanda M."/>
            <person name="Hayes R."/>
            <person name="Keri Z."/>
            <person name="LaButti K."/>
            <person name="Lipzen A."/>
            <person name="Lombard V."/>
            <person name="Magnuson J."/>
            <person name="Maillard F."/>
            <person name="Morin E."/>
            <person name="Murat C."/>
            <person name="Nolan M."/>
            <person name="Ohm R."/>
            <person name="Pangilinan J."/>
            <person name="Pereira M."/>
            <person name="Perotto S."/>
            <person name="Peter M."/>
            <person name="Riley R."/>
            <person name="Sitrit Y."/>
            <person name="Stielow B."/>
            <person name="Szollosi G."/>
            <person name="Zifcakova L."/>
            <person name="Stursova M."/>
            <person name="Spatafora J.W."/>
            <person name="Tedersoo L."/>
            <person name="Vaario L.-M."/>
            <person name="Yamada A."/>
            <person name="Yan M."/>
            <person name="Wang P."/>
            <person name="Xu J."/>
            <person name="Bruns T."/>
            <person name="Baldrian P."/>
            <person name="Vilgalys R."/>
            <person name="Henrissat B."/>
            <person name="Grigoriev I.V."/>
            <person name="Hibbett D."/>
            <person name="Nagy L.G."/>
            <person name="Martin F.M."/>
        </authorList>
    </citation>
    <scope>NUCLEOTIDE SEQUENCE</scope>
    <source>
        <strain evidence="6">Prilba</strain>
    </source>
</reference>
<feature type="region of interest" description="Disordered" evidence="4">
    <location>
        <begin position="971"/>
        <end position="994"/>
    </location>
</feature>
<feature type="region of interest" description="Disordered" evidence="4">
    <location>
        <begin position="489"/>
        <end position="546"/>
    </location>
</feature>
<dbReference type="GO" id="GO:0034657">
    <property type="term" value="C:GID complex"/>
    <property type="evidence" value="ECO:0007669"/>
    <property type="project" value="TreeGrafter"/>
</dbReference>
<evidence type="ECO:0000256" key="5">
    <source>
        <dbReference type="SAM" id="Phobius"/>
    </source>
</evidence>
<dbReference type="InterPro" id="IPR051350">
    <property type="entry name" value="WD_repeat-ST_regulator"/>
</dbReference>
<feature type="transmembrane region" description="Helical" evidence="5">
    <location>
        <begin position="400"/>
        <end position="425"/>
    </location>
</feature>
<protein>
    <submittedName>
        <fullName evidence="6">WD40 repeat-like protein</fullName>
    </submittedName>
</protein>
<reference evidence="6" key="2">
    <citation type="journal article" date="2020" name="Nat. Commun.">
        <title>Large-scale genome sequencing of mycorrhizal fungi provides insights into the early evolution of symbiotic traits.</title>
        <authorList>
            <person name="Miyauchi S."/>
            <person name="Kiss E."/>
            <person name="Kuo A."/>
            <person name="Drula E."/>
            <person name="Kohler A."/>
            <person name="Sanchez-Garcia M."/>
            <person name="Morin E."/>
            <person name="Andreopoulos B."/>
            <person name="Barry K.W."/>
            <person name="Bonito G."/>
            <person name="Buee M."/>
            <person name="Carver A."/>
            <person name="Chen C."/>
            <person name="Cichocki N."/>
            <person name="Clum A."/>
            <person name="Culley D."/>
            <person name="Crous P.W."/>
            <person name="Fauchery L."/>
            <person name="Girlanda M."/>
            <person name="Hayes R.D."/>
            <person name="Keri Z."/>
            <person name="LaButti K."/>
            <person name="Lipzen A."/>
            <person name="Lombard V."/>
            <person name="Magnuson J."/>
            <person name="Maillard F."/>
            <person name="Murat C."/>
            <person name="Nolan M."/>
            <person name="Ohm R.A."/>
            <person name="Pangilinan J."/>
            <person name="Pereira M.F."/>
            <person name="Perotto S."/>
            <person name="Peter M."/>
            <person name="Pfister S."/>
            <person name="Riley R."/>
            <person name="Sitrit Y."/>
            <person name="Stielow J.B."/>
            <person name="Szollosi G."/>
            <person name="Zifcakova L."/>
            <person name="Stursova M."/>
            <person name="Spatafora J.W."/>
            <person name="Tedersoo L."/>
            <person name="Vaario L.M."/>
            <person name="Yamada A."/>
            <person name="Yan M."/>
            <person name="Wang P."/>
            <person name="Xu J."/>
            <person name="Bruns T."/>
            <person name="Baldrian P."/>
            <person name="Vilgalys R."/>
            <person name="Dunand C."/>
            <person name="Henrissat B."/>
            <person name="Grigoriev I.V."/>
            <person name="Hibbett D."/>
            <person name="Nagy L.G."/>
            <person name="Martin F.M."/>
        </authorList>
    </citation>
    <scope>NUCLEOTIDE SEQUENCE</scope>
    <source>
        <strain evidence="6">Prilba</strain>
    </source>
</reference>
<feature type="transmembrane region" description="Helical" evidence="5">
    <location>
        <begin position="374"/>
        <end position="394"/>
    </location>
</feature>
<dbReference type="InterPro" id="IPR036322">
    <property type="entry name" value="WD40_repeat_dom_sf"/>
</dbReference>
<evidence type="ECO:0000256" key="2">
    <source>
        <dbReference type="ARBA" id="ARBA00022737"/>
    </source>
</evidence>
<feature type="repeat" description="WD" evidence="3">
    <location>
        <begin position="621"/>
        <end position="652"/>
    </location>
</feature>
<dbReference type="Gene3D" id="2.130.10.10">
    <property type="entry name" value="YVTN repeat-like/Quinoprotein amine dehydrogenase"/>
    <property type="match status" value="2"/>
</dbReference>
<dbReference type="SUPFAM" id="SSF50978">
    <property type="entry name" value="WD40 repeat-like"/>
    <property type="match status" value="1"/>
</dbReference>
<evidence type="ECO:0000256" key="4">
    <source>
        <dbReference type="SAM" id="MobiDB-lite"/>
    </source>
</evidence>
<dbReference type="EMBL" id="WHVB01000004">
    <property type="protein sequence ID" value="KAF8483301.1"/>
    <property type="molecule type" value="Genomic_DNA"/>
</dbReference>
<feature type="compositionally biased region" description="Pro residues" evidence="4">
    <location>
        <begin position="525"/>
        <end position="534"/>
    </location>
</feature>
<feature type="transmembrane region" description="Helical" evidence="5">
    <location>
        <begin position="326"/>
        <end position="347"/>
    </location>
</feature>
<dbReference type="OrthoDB" id="972532at2759"/>
<comment type="caution">
    <text evidence="6">The sequence shown here is derived from an EMBL/GenBank/DDBJ whole genome shotgun (WGS) entry which is preliminary data.</text>
</comment>
<dbReference type="PANTHER" id="PTHR22838">
    <property type="entry name" value="WD REPEAT PROTEIN 26-RELATED"/>
    <property type="match status" value="1"/>
</dbReference>
<accession>A0A9P5N0L6</accession>
<dbReference type="AlphaFoldDB" id="A0A9P5N0L6"/>
<keyword evidence="5" id="KW-0812">Transmembrane</keyword>
<sequence length="1018" mass="113784">MISSHRSEPIHIDMGNVFEPPGERNIRRERTLSKLLDAFNELGRHNPDEVDPIAVDVVQDASFEDDGDVPGVNEQLQQAGADAFNRFQRRINNFDKELRTCVNAARQLGSSVAILASVFQLRDRLTQISFLFRENAADLYPRKVLRLQRESLVGRSKFHRRRLARLRTSMERGRRSGRIDLDKLDLEDFPQQLELFASDLSTFLCSLNEFPEFTDKAVDAPIIAFEDDLRYWASCLTAYEGKLKSLVVRRYMHELMADVGEHLHSVSTALSMFIDVGIPTIRFAQQHGASNFLNLSTIATFFSAVTATTLQYSYQNVGTAAADAVNAFWFTSLVFSIAAAVNSLLGLTWKQSVYRSPGHHVPWWVLIWLKRSPLVFLVLSVSCFSIGLVFFSHSSRQSSFVSTVTTVFTAFSSFGLIAVSTWFIFERWVFDRHRGSKWLRDSLDDSWVVITDVVSRRRLLSAMRRAGDALTRAKASLFQFGRPRPTTEILAPSDSWSSLTHAPSSTMRTSQYNPSESLRTRSPSPTAPPNPEAPLPGHNYPEEPTSGALQATAMPARRARFVQAIRSVIIAQQGPLGIPRASQSIFSPEGMRQEELRGLIRSSRVARLVPQLRDFAPTQEFAAHQALVRHLQFSPNGNFLATSSWDNTSAIFRTGDPFSPHRTLAHSSYVSQVAWSPSGCLLLTKLARSIKLWTDVGVCRQTMDRNNPVHSVLWLPGSEAFMSVEGTQIVKLDLTGKVLDTYHFERLAIHDVCITPDGQRLIGFGILMSSGAGLKPCKCRAEKQIIVYNMDRRTIETHIPLLHMIRGITLSRSGQFALISHELKAPPQLWKLVAFYDWEKVDPIQTMTLSLRHTYIPKTAVDFAGTSSFGGRDDELVLCAGKAGDIHIWDRESASYLHHIRAPALGGDMTCIAWNPAADPFMFATGSHDGSVQIWTTPGILPGNSRPAFPTPRTGVSASHRVEPSVANLAVPDPPEPSHRYTRMREQNSSDTTVNLAPPREALTVLSEPLATRRHSWV</sequence>
<dbReference type="GO" id="GO:0043161">
    <property type="term" value="P:proteasome-mediated ubiquitin-dependent protein catabolic process"/>
    <property type="evidence" value="ECO:0007669"/>
    <property type="project" value="TreeGrafter"/>
</dbReference>
<keyword evidence="2" id="KW-0677">Repeat</keyword>
<gene>
    <name evidence="6" type="ORF">DFH94DRAFT_303725</name>
</gene>
<name>A0A9P5N0L6_9AGAM</name>
<feature type="compositionally biased region" description="Polar residues" evidence="4">
    <location>
        <begin position="494"/>
        <end position="517"/>
    </location>
</feature>
<organism evidence="6 7">
    <name type="scientific">Russula ochroleuca</name>
    <dbReference type="NCBI Taxonomy" id="152965"/>
    <lineage>
        <taxon>Eukaryota</taxon>
        <taxon>Fungi</taxon>
        <taxon>Dikarya</taxon>
        <taxon>Basidiomycota</taxon>
        <taxon>Agaricomycotina</taxon>
        <taxon>Agaricomycetes</taxon>
        <taxon>Russulales</taxon>
        <taxon>Russulaceae</taxon>
        <taxon>Russula</taxon>
    </lineage>
</organism>
<dbReference type="Proteomes" id="UP000759537">
    <property type="component" value="Unassembled WGS sequence"/>
</dbReference>
<dbReference type="PROSITE" id="PS50082">
    <property type="entry name" value="WD_REPEATS_2"/>
    <property type="match status" value="1"/>
</dbReference>
<feature type="compositionally biased region" description="Basic and acidic residues" evidence="4">
    <location>
        <begin position="976"/>
        <end position="988"/>
    </location>
</feature>
<dbReference type="InterPro" id="IPR015943">
    <property type="entry name" value="WD40/YVTN_repeat-like_dom_sf"/>
</dbReference>
<proteinExistence type="predicted"/>
<evidence type="ECO:0000256" key="1">
    <source>
        <dbReference type="ARBA" id="ARBA00022574"/>
    </source>
</evidence>